<name>A0AAV2QKT9_MEGNR</name>
<feature type="non-terminal residue" evidence="1">
    <location>
        <position position="1"/>
    </location>
</feature>
<dbReference type="Proteomes" id="UP001497623">
    <property type="component" value="Unassembled WGS sequence"/>
</dbReference>
<protein>
    <submittedName>
        <fullName evidence="1">Uncharacterized protein</fullName>
    </submittedName>
</protein>
<evidence type="ECO:0000313" key="2">
    <source>
        <dbReference type="Proteomes" id="UP001497623"/>
    </source>
</evidence>
<gene>
    <name evidence="1" type="ORF">MNOR_LOCUS13962</name>
</gene>
<keyword evidence="2" id="KW-1185">Reference proteome</keyword>
<reference evidence="1 2" key="1">
    <citation type="submission" date="2024-05" db="EMBL/GenBank/DDBJ databases">
        <authorList>
            <person name="Wallberg A."/>
        </authorList>
    </citation>
    <scope>NUCLEOTIDE SEQUENCE [LARGE SCALE GENOMIC DNA]</scope>
</reference>
<dbReference type="AlphaFoldDB" id="A0AAV2QKT9"/>
<sequence>LSSLRLRAKSNRVSAAIETKFLETMKSWNTIIVVIMLMTVLNLWEVDAHSFKGKAIKSVTVKGISRLLWKGCDEVANQVCKKVLVGGERPFPRVGLEKCMEIAVEACKEGGRIILDN</sequence>
<organism evidence="1 2">
    <name type="scientific">Meganyctiphanes norvegica</name>
    <name type="common">Northern krill</name>
    <name type="synonym">Thysanopoda norvegica</name>
    <dbReference type="NCBI Taxonomy" id="48144"/>
    <lineage>
        <taxon>Eukaryota</taxon>
        <taxon>Metazoa</taxon>
        <taxon>Ecdysozoa</taxon>
        <taxon>Arthropoda</taxon>
        <taxon>Crustacea</taxon>
        <taxon>Multicrustacea</taxon>
        <taxon>Malacostraca</taxon>
        <taxon>Eumalacostraca</taxon>
        <taxon>Eucarida</taxon>
        <taxon>Euphausiacea</taxon>
        <taxon>Euphausiidae</taxon>
        <taxon>Meganyctiphanes</taxon>
    </lineage>
</organism>
<comment type="caution">
    <text evidence="1">The sequence shown here is derived from an EMBL/GenBank/DDBJ whole genome shotgun (WGS) entry which is preliminary data.</text>
</comment>
<dbReference type="EMBL" id="CAXKWB010008207">
    <property type="protein sequence ID" value="CAL4090116.1"/>
    <property type="molecule type" value="Genomic_DNA"/>
</dbReference>
<proteinExistence type="predicted"/>
<evidence type="ECO:0000313" key="1">
    <source>
        <dbReference type="EMBL" id="CAL4090116.1"/>
    </source>
</evidence>
<accession>A0AAV2QKT9</accession>